<dbReference type="InterPro" id="IPR036527">
    <property type="entry name" value="SCP2_sterol-bd_dom_sf"/>
</dbReference>
<dbReference type="InterPro" id="IPR025559">
    <property type="entry name" value="Eis_dom"/>
</dbReference>
<name>A0ABS7G1E2_9ACTN</name>
<dbReference type="InterPro" id="IPR051554">
    <property type="entry name" value="Acetyltransferase_Eis"/>
</dbReference>
<dbReference type="Pfam" id="PF13530">
    <property type="entry name" value="SCP2_2"/>
    <property type="match status" value="1"/>
</dbReference>
<dbReference type="Gene3D" id="3.40.630.30">
    <property type="match status" value="2"/>
</dbReference>
<evidence type="ECO:0000313" key="3">
    <source>
        <dbReference type="Proteomes" id="UP000774570"/>
    </source>
</evidence>
<sequence>MDIRPLTPDDSPAALDAAARAFGHPPAPHEGAVRARLSDAVAAGRQFGAFDGGRLVGTSRVYGMRQWWHGRAVSLGGVTNITVAPEERGRGVGRAVVTDALHRCAGLGHALAMLYPATTPLYRSLGWEHAGAQAQVTLRAEALRTLAAAPVPVRRAGPDDAAEVAATIARVHEEAGDAGPLDLGADAWRIALGQEGRFHYLAGDGFLSYGWADGYGPEGDGTLQVHRAVAGSQETLRALWAVVGSGSSTASTVKAVVGAHDPVLWALRERTGDTLRQERWMLRVVDVPAALSGRGYPACLETAVTLAVQDPQLPANTGTWRLTVKDGEGRVEEAGPGASAVRLTPNALAALYAGVPVTTLVRAGILDAAEAAAAAPLGAVFAADAYSLDFF</sequence>
<proteinExistence type="predicted"/>
<dbReference type="Pfam" id="PF13527">
    <property type="entry name" value="Acetyltransf_9"/>
    <property type="match status" value="1"/>
</dbReference>
<dbReference type="InterPro" id="IPR041380">
    <property type="entry name" value="Acetyltransf_17"/>
</dbReference>
<dbReference type="Pfam" id="PF17668">
    <property type="entry name" value="Acetyltransf_17"/>
    <property type="match status" value="1"/>
</dbReference>
<reference evidence="2 3" key="1">
    <citation type="submission" date="2021-07" db="EMBL/GenBank/DDBJ databases">
        <title>Actinomadura sp. PM05-2 isolated from lichen.</title>
        <authorList>
            <person name="Somphong A."/>
            <person name="Phongsopitanun W."/>
            <person name="Tanasupawat S."/>
            <person name="Peongsungnone V."/>
        </authorList>
    </citation>
    <scope>NUCLEOTIDE SEQUENCE [LARGE SCALE GENOMIC DNA]</scope>
    <source>
        <strain evidence="2 3">PM05-2</strain>
    </source>
</reference>
<dbReference type="RefSeq" id="WP_220169766.1">
    <property type="nucleotide sequence ID" value="NZ_JAIBOA010000024.1"/>
</dbReference>
<gene>
    <name evidence="2" type="ORF">K1Y72_29465</name>
</gene>
<dbReference type="SUPFAM" id="SSF55729">
    <property type="entry name" value="Acyl-CoA N-acyltransferases (Nat)"/>
    <property type="match status" value="1"/>
</dbReference>
<keyword evidence="2" id="KW-0012">Acyltransferase</keyword>
<dbReference type="Gene3D" id="3.30.1050.10">
    <property type="entry name" value="SCP2 sterol-binding domain"/>
    <property type="match status" value="1"/>
</dbReference>
<dbReference type="CDD" id="cd04301">
    <property type="entry name" value="NAT_SF"/>
    <property type="match status" value="1"/>
</dbReference>
<protein>
    <submittedName>
        <fullName evidence="2">GNAT family N-acetyltransferase</fullName>
        <ecNumber evidence="2">2.3.1.-</ecNumber>
    </submittedName>
</protein>
<dbReference type="InterPro" id="IPR016181">
    <property type="entry name" value="Acyl_CoA_acyltransferase"/>
</dbReference>
<accession>A0ABS7G1E2</accession>
<dbReference type="PROSITE" id="PS51186">
    <property type="entry name" value="GNAT"/>
    <property type="match status" value="1"/>
</dbReference>
<dbReference type="PANTHER" id="PTHR37817">
    <property type="entry name" value="N-ACETYLTRANSFERASE EIS"/>
    <property type="match status" value="1"/>
</dbReference>
<dbReference type="GO" id="GO:0016746">
    <property type="term" value="F:acyltransferase activity"/>
    <property type="evidence" value="ECO:0007669"/>
    <property type="project" value="UniProtKB-KW"/>
</dbReference>
<dbReference type="SUPFAM" id="SSF55718">
    <property type="entry name" value="SCP-like"/>
    <property type="match status" value="1"/>
</dbReference>
<dbReference type="PANTHER" id="PTHR37817:SF1">
    <property type="entry name" value="N-ACETYLTRANSFERASE EIS"/>
    <property type="match status" value="1"/>
</dbReference>
<dbReference type="InterPro" id="IPR000182">
    <property type="entry name" value="GNAT_dom"/>
</dbReference>
<feature type="domain" description="N-acetyltransferase" evidence="1">
    <location>
        <begin position="1"/>
        <end position="150"/>
    </location>
</feature>
<keyword evidence="3" id="KW-1185">Reference proteome</keyword>
<comment type="caution">
    <text evidence="2">The sequence shown here is derived from an EMBL/GenBank/DDBJ whole genome shotgun (WGS) entry which is preliminary data.</text>
</comment>
<dbReference type="EC" id="2.3.1.-" evidence="2"/>
<evidence type="ECO:0000259" key="1">
    <source>
        <dbReference type="PROSITE" id="PS51186"/>
    </source>
</evidence>
<keyword evidence="2" id="KW-0808">Transferase</keyword>
<organism evidence="2 3">
    <name type="scientific">Actinomadura parmotrematis</name>
    <dbReference type="NCBI Taxonomy" id="2864039"/>
    <lineage>
        <taxon>Bacteria</taxon>
        <taxon>Bacillati</taxon>
        <taxon>Actinomycetota</taxon>
        <taxon>Actinomycetes</taxon>
        <taxon>Streptosporangiales</taxon>
        <taxon>Thermomonosporaceae</taxon>
        <taxon>Actinomadura</taxon>
    </lineage>
</organism>
<evidence type="ECO:0000313" key="2">
    <source>
        <dbReference type="EMBL" id="MBW8486529.1"/>
    </source>
</evidence>
<dbReference type="Proteomes" id="UP000774570">
    <property type="component" value="Unassembled WGS sequence"/>
</dbReference>
<dbReference type="EMBL" id="JAIBOA010000024">
    <property type="protein sequence ID" value="MBW8486529.1"/>
    <property type="molecule type" value="Genomic_DNA"/>
</dbReference>